<organism evidence="2 3">
    <name type="scientific">Candidatus Sungbacteria bacterium RIFCSPHIGHO2_01_FULL_50_25</name>
    <dbReference type="NCBI Taxonomy" id="1802265"/>
    <lineage>
        <taxon>Bacteria</taxon>
        <taxon>Candidatus Sungiibacteriota</taxon>
    </lineage>
</organism>
<proteinExistence type="predicted"/>
<dbReference type="Proteomes" id="UP000178574">
    <property type="component" value="Unassembled WGS sequence"/>
</dbReference>
<protein>
    <recommendedName>
        <fullName evidence="4">Type II secretion system protein GspG C-terminal domain-containing protein</fullName>
    </recommendedName>
</protein>
<keyword evidence="1" id="KW-0812">Transmembrane</keyword>
<evidence type="ECO:0000313" key="3">
    <source>
        <dbReference type="Proteomes" id="UP000178574"/>
    </source>
</evidence>
<sequence length="161" mass="18608">MLPETGMKYFIYAIIGIVVISVVGGFFIVGSPFEERIRRFDKKRVSDLQFVQSEIITYWINKQKLPERLSLLKDDIRGVVIPRDPETGVEYEYAILEEKKFALCAVFSRQNSALEPTAARPISVPYYEGENWEHGTGRVCFERTIDPDIYRPRSKEIPAQD</sequence>
<gene>
    <name evidence="2" type="ORF">A2847_02855</name>
</gene>
<name>A0A1G2KA99_9BACT</name>
<comment type="caution">
    <text evidence="2">The sequence shown here is derived from an EMBL/GenBank/DDBJ whole genome shotgun (WGS) entry which is preliminary data.</text>
</comment>
<evidence type="ECO:0000256" key="1">
    <source>
        <dbReference type="SAM" id="Phobius"/>
    </source>
</evidence>
<feature type="transmembrane region" description="Helical" evidence="1">
    <location>
        <begin position="12"/>
        <end position="33"/>
    </location>
</feature>
<dbReference type="EMBL" id="MHQD01000015">
    <property type="protein sequence ID" value="OGZ96315.1"/>
    <property type="molecule type" value="Genomic_DNA"/>
</dbReference>
<keyword evidence="1" id="KW-0472">Membrane</keyword>
<evidence type="ECO:0000313" key="2">
    <source>
        <dbReference type="EMBL" id="OGZ96315.1"/>
    </source>
</evidence>
<reference evidence="2 3" key="1">
    <citation type="journal article" date="2016" name="Nat. Commun.">
        <title>Thousands of microbial genomes shed light on interconnected biogeochemical processes in an aquifer system.</title>
        <authorList>
            <person name="Anantharaman K."/>
            <person name="Brown C.T."/>
            <person name="Hug L.A."/>
            <person name="Sharon I."/>
            <person name="Castelle C.J."/>
            <person name="Probst A.J."/>
            <person name="Thomas B.C."/>
            <person name="Singh A."/>
            <person name="Wilkins M.J."/>
            <person name="Karaoz U."/>
            <person name="Brodie E.L."/>
            <person name="Williams K.H."/>
            <person name="Hubbard S.S."/>
            <person name="Banfield J.F."/>
        </authorList>
    </citation>
    <scope>NUCLEOTIDE SEQUENCE [LARGE SCALE GENOMIC DNA]</scope>
</reference>
<accession>A0A1G2KA99</accession>
<dbReference type="AlphaFoldDB" id="A0A1G2KA99"/>
<keyword evidence="1" id="KW-1133">Transmembrane helix</keyword>
<evidence type="ECO:0008006" key="4">
    <source>
        <dbReference type="Google" id="ProtNLM"/>
    </source>
</evidence>